<name>X0ZUJ7_9ZZZZ</name>
<evidence type="ECO:0000313" key="1">
    <source>
        <dbReference type="EMBL" id="GAG51826.1"/>
    </source>
</evidence>
<reference evidence="1" key="1">
    <citation type="journal article" date="2014" name="Front. Microbiol.">
        <title>High frequency of phylogenetically diverse reductive dehalogenase-homologous genes in deep subseafloor sedimentary metagenomes.</title>
        <authorList>
            <person name="Kawai M."/>
            <person name="Futagami T."/>
            <person name="Toyoda A."/>
            <person name="Takaki Y."/>
            <person name="Nishi S."/>
            <person name="Hori S."/>
            <person name="Arai W."/>
            <person name="Tsubouchi T."/>
            <person name="Morono Y."/>
            <person name="Uchiyama I."/>
            <person name="Ito T."/>
            <person name="Fujiyama A."/>
            <person name="Inagaki F."/>
            <person name="Takami H."/>
        </authorList>
    </citation>
    <scope>NUCLEOTIDE SEQUENCE</scope>
    <source>
        <strain evidence="1">Expedition CK06-06</strain>
    </source>
</reference>
<dbReference type="EMBL" id="BARS01052155">
    <property type="protein sequence ID" value="GAG51826.1"/>
    <property type="molecule type" value="Genomic_DNA"/>
</dbReference>
<sequence>MKIRLRCRIFGHDFRTIDDSQKGYRASAPSPFCRHCGLSKEELQSR</sequence>
<proteinExistence type="predicted"/>
<dbReference type="AlphaFoldDB" id="X0ZUJ7"/>
<comment type="caution">
    <text evidence="1">The sequence shown here is derived from an EMBL/GenBank/DDBJ whole genome shotgun (WGS) entry which is preliminary data.</text>
</comment>
<gene>
    <name evidence="1" type="ORF">S01H1_77584</name>
</gene>
<organism evidence="1">
    <name type="scientific">marine sediment metagenome</name>
    <dbReference type="NCBI Taxonomy" id="412755"/>
    <lineage>
        <taxon>unclassified sequences</taxon>
        <taxon>metagenomes</taxon>
        <taxon>ecological metagenomes</taxon>
    </lineage>
</organism>
<protein>
    <submittedName>
        <fullName evidence="1">Uncharacterized protein</fullName>
    </submittedName>
</protein>
<accession>X0ZUJ7</accession>